<evidence type="ECO:0000259" key="7">
    <source>
        <dbReference type="Pfam" id="PF04545"/>
    </source>
</evidence>
<dbReference type="Pfam" id="PF04542">
    <property type="entry name" value="Sigma70_r2"/>
    <property type="match status" value="1"/>
</dbReference>
<feature type="domain" description="RNA polymerase sigma-70 region 2" evidence="6">
    <location>
        <begin position="52"/>
        <end position="121"/>
    </location>
</feature>
<protein>
    <submittedName>
        <fullName evidence="8">Sigma-70 family RNA polymerase sigma factor</fullName>
    </submittedName>
</protein>
<dbReference type="InterPro" id="IPR007627">
    <property type="entry name" value="RNA_pol_sigma70_r2"/>
</dbReference>
<organism evidence="8 9">
    <name type="scientific">Glycomyces terrestris</name>
    <dbReference type="NCBI Taxonomy" id="2493553"/>
    <lineage>
        <taxon>Bacteria</taxon>
        <taxon>Bacillati</taxon>
        <taxon>Actinomycetota</taxon>
        <taxon>Actinomycetes</taxon>
        <taxon>Glycomycetales</taxon>
        <taxon>Glycomycetaceae</taxon>
        <taxon>Glycomyces</taxon>
    </lineage>
</organism>
<dbReference type="PANTHER" id="PTHR30385:SF4">
    <property type="entry name" value="RNA POLYMERASE SIGMA-E FACTOR"/>
    <property type="match status" value="1"/>
</dbReference>
<name>A0A426V330_9ACTN</name>
<dbReference type="InterPro" id="IPR014284">
    <property type="entry name" value="RNA_pol_sigma-70_dom"/>
</dbReference>
<gene>
    <name evidence="8" type="ORF">EIW28_00355</name>
</gene>
<evidence type="ECO:0000256" key="3">
    <source>
        <dbReference type="ARBA" id="ARBA00023125"/>
    </source>
</evidence>
<dbReference type="InterPro" id="IPR036388">
    <property type="entry name" value="WH-like_DNA-bd_sf"/>
</dbReference>
<evidence type="ECO:0000256" key="5">
    <source>
        <dbReference type="SAM" id="MobiDB-lite"/>
    </source>
</evidence>
<dbReference type="GO" id="GO:0016987">
    <property type="term" value="F:sigma factor activity"/>
    <property type="evidence" value="ECO:0007669"/>
    <property type="project" value="UniProtKB-KW"/>
</dbReference>
<evidence type="ECO:0000313" key="8">
    <source>
        <dbReference type="EMBL" id="RRS01272.1"/>
    </source>
</evidence>
<evidence type="ECO:0000256" key="1">
    <source>
        <dbReference type="ARBA" id="ARBA00023015"/>
    </source>
</evidence>
<dbReference type="InterPro" id="IPR013324">
    <property type="entry name" value="RNA_pol_sigma_r3/r4-like"/>
</dbReference>
<evidence type="ECO:0000256" key="4">
    <source>
        <dbReference type="ARBA" id="ARBA00023163"/>
    </source>
</evidence>
<keyword evidence="1" id="KW-0805">Transcription regulation</keyword>
<accession>A0A426V330</accession>
<dbReference type="OrthoDB" id="9804285at2"/>
<dbReference type="GO" id="GO:0003677">
    <property type="term" value="F:DNA binding"/>
    <property type="evidence" value="ECO:0007669"/>
    <property type="project" value="UniProtKB-KW"/>
</dbReference>
<dbReference type="InterPro" id="IPR007630">
    <property type="entry name" value="RNA_pol_sigma70_r4"/>
</dbReference>
<dbReference type="RefSeq" id="WP_125245750.1">
    <property type="nucleotide sequence ID" value="NZ_RSEB01000001.1"/>
</dbReference>
<keyword evidence="3" id="KW-0238">DNA-binding</keyword>
<feature type="region of interest" description="Disordered" evidence="5">
    <location>
        <begin position="122"/>
        <end position="152"/>
    </location>
</feature>
<feature type="compositionally biased region" description="Low complexity" evidence="5">
    <location>
        <begin position="134"/>
        <end position="143"/>
    </location>
</feature>
<dbReference type="PANTHER" id="PTHR30385">
    <property type="entry name" value="SIGMA FACTOR F FLAGELLAR"/>
    <property type="match status" value="1"/>
</dbReference>
<dbReference type="GO" id="GO:0006352">
    <property type="term" value="P:DNA-templated transcription initiation"/>
    <property type="evidence" value="ECO:0007669"/>
    <property type="project" value="InterPro"/>
</dbReference>
<evidence type="ECO:0000313" key="9">
    <source>
        <dbReference type="Proteomes" id="UP000277256"/>
    </source>
</evidence>
<comment type="caution">
    <text evidence="8">The sequence shown here is derived from an EMBL/GenBank/DDBJ whole genome shotgun (WGS) entry which is preliminary data.</text>
</comment>
<dbReference type="SUPFAM" id="SSF88946">
    <property type="entry name" value="Sigma2 domain of RNA polymerase sigma factors"/>
    <property type="match status" value="1"/>
</dbReference>
<keyword evidence="9" id="KW-1185">Reference proteome</keyword>
<dbReference type="Proteomes" id="UP000277256">
    <property type="component" value="Unassembled WGS sequence"/>
</dbReference>
<keyword evidence="2" id="KW-0731">Sigma factor</keyword>
<feature type="domain" description="RNA polymerase sigma-70 region 4" evidence="7">
    <location>
        <begin position="180"/>
        <end position="229"/>
    </location>
</feature>
<dbReference type="AlphaFoldDB" id="A0A426V330"/>
<dbReference type="Pfam" id="PF04545">
    <property type="entry name" value="Sigma70_r4"/>
    <property type="match status" value="1"/>
</dbReference>
<feature type="region of interest" description="Disordered" evidence="5">
    <location>
        <begin position="1"/>
        <end position="25"/>
    </location>
</feature>
<dbReference type="SUPFAM" id="SSF88659">
    <property type="entry name" value="Sigma3 and sigma4 domains of RNA polymerase sigma factors"/>
    <property type="match status" value="1"/>
</dbReference>
<dbReference type="InterPro" id="IPR013325">
    <property type="entry name" value="RNA_pol_sigma_r2"/>
</dbReference>
<dbReference type="Gene3D" id="1.10.10.10">
    <property type="entry name" value="Winged helix-like DNA-binding domain superfamily/Winged helix DNA-binding domain"/>
    <property type="match status" value="1"/>
</dbReference>
<proteinExistence type="predicted"/>
<dbReference type="Gene3D" id="1.20.120.1810">
    <property type="match status" value="1"/>
</dbReference>
<keyword evidence="4" id="KW-0804">Transcription</keyword>
<dbReference type="NCBIfam" id="TIGR02937">
    <property type="entry name" value="sigma70-ECF"/>
    <property type="match status" value="1"/>
</dbReference>
<reference evidence="8 9" key="1">
    <citation type="submission" date="2018-12" db="EMBL/GenBank/DDBJ databases">
        <title>Glycomyces sp. YIM 121974 draft genome.</title>
        <authorList>
            <person name="Li Q."/>
        </authorList>
    </citation>
    <scope>NUCLEOTIDE SEQUENCE [LARGE SCALE GENOMIC DNA]</scope>
    <source>
        <strain evidence="8 9">YIM 121974</strain>
    </source>
</reference>
<sequence>MAPEHDPEHDDTPDAPATHRPQDPYRELRPLFERMAALDDDDPARAALRERLVTGFLPLAEHVARRYALAGAGHDDLVRVAVQGLARVIERFDPALGKDFLSFAVPAIMGDVRRHLRDTAWPGRLPAHSREPDPATADAAAGPPEAPFHADTGGVSMAETARFEDLALRLADDPDALVPLLRQLPMREQRILALRFFEFKTQAQIAAEVGLPPARVAHLLEQTLTALRERIDARTDPRREATKRP</sequence>
<evidence type="ECO:0000259" key="6">
    <source>
        <dbReference type="Pfam" id="PF04542"/>
    </source>
</evidence>
<dbReference type="EMBL" id="RSEB01000001">
    <property type="protein sequence ID" value="RRS01272.1"/>
    <property type="molecule type" value="Genomic_DNA"/>
</dbReference>
<evidence type="ECO:0000256" key="2">
    <source>
        <dbReference type="ARBA" id="ARBA00023082"/>
    </source>
</evidence>
<feature type="compositionally biased region" description="Basic and acidic residues" evidence="5">
    <location>
        <begin position="1"/>
        <end position="12"/>
    </location>
</feature>